<evidence type="ECO:0000256" key="5">
    <source>
        <dbReference type="ARBA" id="ARBA00022692"/>
    </source>
</evidence>
<feature type="transmembrane region" description="Helical" evidence="8">
    <location>
        <begin position="203"/>
        <end position="219"/>
    </location>
</feature>
<evidence type="ECO:0000313" key="10">
    <source>
        <dbReference type="EMBL" id="MDG5754919.1"/>
    </source>
</evidence>
<dbReference type="PANTHER" id="PTHR30413">
    <property type="entry name" value="INNER MEMBRANE TRANSPORT PERMEASE"/>
    <property type="match status" value="1"/>
</dbReference>
<feature type="transmembrane region" description="Helical" evidence="8">
    <location>
        <begin position="71"/>
        <end position="92"/>
    </location>
</feature>
<evidence type="ECO:0000256" key="8">
    <source>
        <dbReference type="RuleBase" id="RU361157"/>
    </source>
</evidence>
<evidence type="ECO:0000256" key="6">
    <source>
        <dbReference type="ARBA" id="ARBA00022989"/>
    </source>
</evidence>
<evidence type="ECO:0000256" key="3">
    <source>
        <dbReference type="ARBA" id="ARBA00022448"/>
    </source>
</evidence>
<gene>
    <name evidence="10" type="ORF">P6P90_13215</name>
</gene>
<dbReference type="RefSeq" id="WP_278018537.1">
    <property type="nucleotide sequence ID" value="NZ_JARRRY010000019.1"/>
</dbReference>
<proteinExistence type="inferred from homology"/>
<dbReference type="InterPro" id="IPR013525">
    <property type="entry name" value="ABC2_TM"/>
</dbReference>
<evidence type="ECO:0000313" key="11">
    <source>
        <dbReference type="Proteomes" id="UP001218246"/>
    </source>
</evidence>
<dbReference type="PROSITE" id="PS51012">
    <property type="entry name" value="ABC_TM2"/>
    <property type="match status" value="1"/>
</dbReference>
<protein>
    <recommendedName>
        <fullName evidence="8">Transport permease protein</fullName>
    </recommendedName>
</protein>
<dbReference type="PANTHER" id="PTHR30413:SF10">
    <property type="entry name" value="CAPSULE POLYSACCHARIDE EXPORT INNER-MEMBRANE PROTEIN CTRC"/>
    <property type="match status" value="1"/>
</dbReference>
<dbReference type="Pfam" id="PF01061">
    <property type="entry name" value="ABC2_membrane"/>
    <property type="match status" value="1"/>
</dbReference>
<feature type="transmembrane region" description="Helical" evidence="8">
    <location>
        <begin position="38"/>
        <end position="59"/>
    </location>
</feature>
<feature type="transmembrane region" description="Helical" evidence="8">
    <location>
        <begin position="149"/>
        <end position="171"/>
    </location>
</feature>
<evidence type="ECO:0000256" key="1">
    <source>
        <dbReference type="ARBA" id="ARBA00004651"/>
    </source>
</evidence>
<comment type="caution">
    <text evidence="10">The sequence shown here is derived from an EMBL/GenBank/DDBJ whole genome shotgun (WGS) entry which is preliminary data.</text>
</comment>
<accession>A0ABT6H6D9</accession>
<organism evidence="10 11">
    <name type="scientific">Ectobacillus antri</name>
    <dbReference type="NCBI Taxonomy" id="2486280"/>
    <lineage>
        <taxon>Bacteria</taxon>
        <taxon>Bacillati</taxon>
        <taxon>Bacillota</taxon>
        <taxon>Bacilli</taxon>
        <taxon>Bacillales</taxon>
        <taxon>Bacillaceae</taxon>
        <taxon>Ectobacillus</taxon>
    </lineage>
</organism>
<keyword evidence="4 8" id="KW-1003">Cell membrane</keyword>
<reference evidence="10 11" key="1">
    <citation type="submission" date="2023-04" db="EMBL/GenBank/DDBJ databases">
        <title>Ectobacillus antri isolated from activated sludge.</title>
        <authorList>
            <person name="Yan P."/>
            <person name="Liu X."/>
        </authorList>
    </citation>
    <scope>NUCLEOTIDE SEQUENCE [LARGE SCALE GENOMIC DNA]</scope>
    <source>
        <strain evidence="10 11">C18H</strain>
    </source>
</reference>
<dbReference type="InterPro" id="IPR047817">
    <property type="entry name" value="ABC2_TM_bact-type"/>
</dbReference>
<feature type="transmembrane region" description="Helical" evidence="8">
    <location>
        <begin position="112"/>
        <end position="137"/>
    </location>
</feature>
<comment type="similarity">
    <text evidence="2 8">Belongs to the ABC-2 integral membrane protein family.</text>
</comment>
<keyword evidence="11" id="KW-1185">Reference proteome</keyword>
<sequence>MNAIKTVLQEQFQNLYLIRRLSAYELKQAYASNALGSLWIFLNPLIQVSLYWLVFGLGIRGGQPVQGIPYFVWMICGLIPWFFISAATGQGSSSIYSRLNTVAKMNFPLSIIPTYVVSAQLYTHGLLLIVLLGIVILSQGFGDINIFGLIYGVGSLTVFLVCLAFVTSTFSTVLRDVHMLVQSFMRMLFFVTPVLWEPKENMPEFFFMLIKLNPFYYIIEVYRSSLVYGDMRVLFSGYTLYFWTITIALFVIGATMHIKFRKQFVDYL</sequence>
<dbReference type="Proteomes" id="UP001218246">
    <property type="component" value="Unassembled WGS sequence"/>
</dbReference>
<keyword evidence="7 8" id="KW-0472">Membrane</keyword>
<feature type="domain" description="ABC transmembrane type-2" evidence="9">
    <location>
        <begin position="35"/>
        <end position="260"/>
    </location>
</feature>
<name>A0ABT6H6D9_9BACI</name>
<feature type="transmembrane region" description="Helical" evidence="8">
    <location>
        <begin position="239"/>
        <end position="258"/>
    </location>
</feature>
<evidence type="ECO:0000256" key="4">
    <source>
        <dbReference type="ARBA" id="ARBA00022475"/>
    </source>
</evidence>
<evidence type="ECO:0000256" key="2">
    <source>
        <dbReference type="ARBA" id="ARBA00007783"/>
    </source>
</evidence>
<comment type="subcellular location">
    <subcellularLocation>
        <location evidence="1 8">Cell membrane</location>
        <topology evidence="1 8">Multi-pass membrane protein</topology>
    </subcellularLocation>
</comment>
<evidence type="ECO:0000259" key="9">
    <source>
        <dbReference type="PROSITE" id="PS51012"/>
    </source>
</evidence>
<keyword evidence="5 8" id="KW-0812">Transmembrane</keyword>
<keyword evidence="6 8" id="KW-1133">Transmembrane helix</keyword>
<evidence type="ECO:0000256" key="7">
    <source>
        <dbReference type="ARBA" id="ARBA00023136"/>
    </source>
</evidence>
<keyword evidence="3 8" id="KW-0813">Transport</keyword>
<dbReference type="EMBL" id="JARULN010000015">
    <property type="protein sequence ID" value="MDG5754919.1"/>
    <property type="molecule type" value="Genomic_DNA"/>
</dbReference>